<keyword evidence="2" id="KW-0119">Carbohydrate metabolism</keyword>
<dbReference type="Pfam" id="PF10282">
    <property type="entry name" value="Lactonase"/>
    <property type="match status" value="1"/>
</dbReference>
<dbReference type="KEGG" id="vsh:BSZ05_17140"/>
<dbReference type="RefSeq" id="WP_088877715.1">
    <property type="nucleotide sequence ID" value="NZ_CP018309.1"/>
</dbReference>
<dbReference type="InterPro" id="IPR019405">
    <property type="entry name" value="Lactonase_7-beta_prop"/>
</dbReference>
<dbReference type="EMBL" id="CP018309">
    <property type="protein sequence ID" value="ASI91579.1"/>
    <property type="molecule type" value="Genomic_DNA"/>
</dbReference>
<accession>A0AAN1FJ50</accession>
<evidence type="ECO:0000313" key="3">
    <source>
        <dbReference type="EMBL" id="ASI91579.1"/>
    </source>
</evidence>
<dbReference type="AlphaFoldDB" id="A0AAN1FJ50"/>
<organism evidence="3 4">
    <name type="scientific">Vibrio mediterranei</name>
    <dbReference type="NCBI Taxonomy" id="689"/>
    <lineage>
        <taxon>Bacteria</taxon>
        <taxon>Pseudomonadati</taxon>
        <taxon>Pseudomonadota</taxon>
        <taxon>Gammaproteobacteria</taxon>
        <taxon>Vibrionales</taxon>
        <taxon>Vibrionaceae</taxon>
        <taxon>Vibrio</taxon>
    </lineage>
</organism>
<dbReference type="Proteomes" id="UP000197092">
    <property type="component" value="Chromosome 2"/>
</dbReference>
<dbReference type="GO" id="GO:0017057">
    <property type="term" value="F:6-phosphogluconolactonase activity"/>
    <property type="evidence" value="ECO:0007669"/>
    <property type="project" value="TreeGrafter"/>
</dbReference>
<dbReference type="PANTHER" id="PTHR30344">
    <property type="entry name" value="6-PHOSPHOGLUCONOLACTONASE-RELATED"/>
    <property type="match status" value="1"/>
</dbReference>
<gene>
    <name evidence="3" type="ORF">BSZ05_17140</name>
</gene>
<dbReference type="PANTHER" id="PTHR30344:SF1">
    <property type="entry name" value="6-PHOSPHOGLUCONOLACTONASE"/>
    <property type="match status" value="1"/>
</dbReference>
<dbReference type="SUPFAM" id="SSF51004">
    <property type="entry name" value="C-terminal (heme d1) domain of cytochrome cd1-nitrite reductase"/>
    <property type="match status" value="1"/>
</dbReference>
<keyword evidence="2" id="KW-0313">Glucose metabolism</keyword>
<dbReference type="InterPro" id="IPR015943">
    <property type="entry name" value="WD40/YVTN_repeat-like_dom_sf"/>
</dbReference>
<dbReference type="GO" id="GO:0006006">
    <property type="term" value="P:glucose metabolic process"/>
    <property type="evidence" value="ECO:0007669"/>
    <property type="project" value="UniProtKB-KW"/>
</dbReference>
<dbReference type="InterPro" id="IPR050282">
    <property type="entry name" value="Cycloisomerase_2"/>
</dbReference>
<comment type="similarity">
    <text evidence="1">Belongs to the cycloisomerase 2 family.</text>
</comment>
<protein>
    <recommendedName>
        <fullName evidence="5">Lactonase family protein</fullName>
    </recommendedName>
</protein>
<dbReference type="InterPro" id="IPR011048">
    <property type="entry name" value="Haem_d1_sf"/>
</dbReference>
<sequence>MIDAHKSPSTHKKYMYVASYTYPHSAPGSDTVSTAKGISVYEIEDSGNHELIQVMESANPSYLACNSEQSILYCVNELGVDDRKMEGRVSAYRIDAHTGLLTFLNTQSTNGNWPCHCEVTPCGRYLVSANYGTGNFIAHKIEQDGSIGLMVDEVMITLDKIGADPNRQSASHPHMMTAHPSGKFLFGVDLGSDKIYTWSIQEEDRLLSPIPQASTQVASGSGPRHMVNHPNGQFAFVLNELSSTLDVFIVNEATGSMVWRQSASLLPADTDFQRPIFDPTNPGKVPVGGNTGGAICINDDGSYIYATNRGMNSIAVYAVCGESGKVTAIDWVSTEGCIPRGLSIEPNGNYVVVGNQNSDTIARFKIDKQNGKLQQNPQIILCPVPTDFVFINR</sequence>
<evidence type="ECO:0008006" key="5">
    <source>
        <dbReference type="Google" id="ProtNLM"/>
    </source>
</evidence>
<name>A0AAN1FJ50_9VIBR</name>
<reference evidence="4" key="1">
    <citation type="submission" date="2016-12" db="EMBL/GenBank/DDBJ databases">
        <title>Comparative genomic analysis reveals the diversity, evolution, and environmental adaptation strategies of the genus Vibrio.</title>
        <authorList>
            <person name="Lin H."/>
            <person name="Wang X."/>
            <person name="Zhang X.-H."/>
        </authorList>
    </citation>
    <scope>NUCLEOTIDE SEQUENCE [LARGE SCALE GENOMIC DNA]</scope>
    <source>
        <strain evidence="4">QT6D1</strain>
    </source>
</reference>
<evidence type="ECO:0000256" key="2">
    <source>
        <dbReference type="ARBA" id="ARBA00022526"/>
    </source>
</evidence>
<dbReference type="Gene3D" id="2.130.10.10">
    <property type="entry name" value="YVTN repeat-like/Quinoprotein amine dehydrogenase"/>
    <property type="match status" value="1"/>
</dbReference>
<evidence type="ECO:0000256" key="1">
    <source>
        <dbReference type="ARBA" id="ARBA00005564"/>
    </source>
</evidence>
<proteinExistence type="inferred from homology"/>
<evidence type="ECO:0000313" key="4">
    <source>
        <dbReference type="Proteomes" id="UP000197092"/>
    </source>
</evidence>